<dbReference type="Proteomes" id="UP000014568">
    <property type="component" value="Unassembled WGS sequence"/>
</dbReference>
<evidence type="ECO:0000313" key="2">
    <source>
        <dbReference type="Proteomes" id="UP000014568"/>
    </source>
</evidence>
<gene>
    <name evidence="1" type="ORF">F945_01749</name>
</gene>
<name>S3N175_9GAMM</name>
<dbReference type="eggNOG" id="ENOG50302WK">
    <property type="taxonomic scope" value="Bacteria"/>
</dbReference>
<proteinExistence type="predicted"/>
<dbReference type="EMBL" id="ATGI01000022">
    <property type="protein sequence ID" value="EPF73870.1"/>
    <property type="molecule type" value="Genomic_DNA"/>
</dbReference>
<keyword evidence="2" id="KW-1185">Reference proteome</keyword>
<organism evidence="1 2">
    <name type="scientific">Acinetobacter rudis CIP 110305</name>
    <dbReference type="NCBI Taxonomy" id="421052"/>
    <lineage>
        <taxon>Bacteria</taxon>
        <taxon>Pseudomonadati</taxon>
        <taxon>Pseudomonadota</taxon>
        <taxon>Gammaproteobacteria</taxon>
        <taxon>Moraxellales</taxon>
        <taxon>Moraxellaceae</taxon>
        <taxon>Acinetobacter</taxon>
    </lineage>
</organism>
<comment type="caution">
    <text evidence="1">The sequence shown here is derived from an EMBL/GenBank/DDBJ whole genome shotgun (WGS) entry which is preliminary data.</text>
</comment>
<dbReference type="HOGENOM" id="CLU_190413_1_0_6"/>
<sequence>MDICIGGPWDAAKVLKNEIYERNFFKVKIKGSNTVTTYKKRSASIESVRYTFWVSTDISDVEAIKRIQHYLSRRKKLSL</sequence>
<evidence type="ECO:0000313" key="1">
    <source>
        <dbReference type="EMBL" id="EPF73870.1"/>
    </source>
</evidence>
<reference evidence="1 2" key="1">
    <citation type="submission" date="2013-06" db="EMBL/GenBank/DDBJ databases">
        <title>The Genome Sequence of Acinetobacter rudis CIP 110305.</title>
        <authorList>
            <consortium name="The Broad Institute Genome Sequencing Platform"/>
            <consortium name="The Broad Institute Genome Sequencing Center for Infectious Disease"/>
            <person name="Cerqueira G."/>
            <person name="Feldgarden M."/>
            <person name="Courvalin P."/>
            <person name="Perichon B."/>
            <person name="Grillot-Courvalin C."/>
            <person name="Clermont D."/>
            <person name="Rocha E."/>
            <person name="Yoon E.-J."/>
            <person name="Nemec A."/>
            <person name="Young S.K."/>
            <person name="Zeng Q."/>
            <person name="Gargeya S."/>
            <person name="Fitzgerald M."/>
            <person name="Abouelleil A."/>
            <person name="Alvarado L."/>
            <person name="Berlin A.M."/>
            <person name="Chapman S.B."/>
            <person name="Dewar J."/>
            <person name="Goldberg J."/>
            <person name="Griggs A."/>
            <person name="Gujja S."/>
            <person name="Hansen M."/>
            <person name="Howarth C."/>
            <person name="Imamovic A."/>
            <person name="Larimer J."/>
            <person name="McCowan C."/>
            <person name="Murphy C."/>
            <person name="Pearson M."/>
            <person name="Priest M."/>
            <person name="Roberts A."/>
            <person name="Saif S."/>
            <person name="Shea T."/>
            <person name="Sykes S."/>
            <person name="Wortman J."/>
            <person name="Nusbaum C."/>
            <person name="Birren B."/>
        </authorList>
    </citation>
    <scope>NUCLEOTIDE SEQUENCE [LARGE SCALE GENOMIC DNA]</scope>
    <source>
        <strain evidence="1 2">CIP 110305</strain>
    </source>
</reference>
<dbReference type="OrthoDB" id="6694266at2"/>
<protein>
    <submittedName>
        <fullName evidence="1">Uncharacterized protein</fullName>
    </submittedName>
</protein>
<dbReference type="AlphaFoldDB" id="S3N175"/>
<dbReference type="RefSeq" id="WP_016656156.1">
    <property type="nucleotide sequence ID" value="NZ_KE340353.1"/>
</dbReference>
<accession>S3N175</accession>